<organism evidence="1 2">
    <name type="scientific">Dendrolimus kikuchii</name>
    <dbReference type="NCBI Taxonomy" id="765133"/>
    <lineage>
        <taxon>Eukaryota</taxon>
        <taxon>Metazoa</taxon>
        <taxon>Ecdysozoa</taxon>
        <taxon>Arthropoda</taxon>
        <taxon>Hexapoda</taxon>
        <taxon>Insecta</taxon>
        <taxon>Pterygota</taxon>
        <taxon>Neoptera</taxon>
        <taxon>Endopterygota</taxon>
        <taxon>Lepidoptera</taxon>
        <taxon>Glossata</taxon>
        <taxon>Ditrysia</taxon>
        <taxon>Bombycoidea</taxon>
        <taxon>Lasiocampidae</taxon>
        <taxon>Dendrolimus</taxon>
    </lineage>
</organism>
<evidence type="ECO:0000313" key="1">
    <source>
        <dbReference type="EMBL" id="KAJ0172290.1"/>
    </source>
</evidence>
<dbReference type="Proteomes" id="UP000824533">
    <property type="component" value="Linkage Group LG22"/>
</dbReference>
<keyword evidence="2" id="KW-1185">Reference proteome</keyword>
<evidence type="ECO:0000313" key="2">
    <source>
        <dbReference type="Proteomes" id="UP000824533"/>
    </source>
</evidence>
<sequence length="615" mass="71361">MAWFADLAGKAESLLNNLDEQTGVALRNHNVLKSRKYDHNDYALPPEPVLSKKRPIPRNLKKITPILDTRNNLVPSRKTSPTQHSRSQIKDSLQNIKNGVVRPRRSPTRKSNPQYSLNNCPNTLVGDIDTEFEVNEYGLRQRRYSLPMDLEIINNENWAYKLQNLEVENAMLKNELNVMNREVADLLDRLRKTEDGNELVEVVCTQELSKTHMKLQNTEILNNTANEENKSLTTQMKQLKQRINEITILEITKYKDLNQGLEIEVSLLRDRNKDLEEKLNEYTDNIKEKETNQKRLETELRHAQSNISELQSALDKSTGECKRLEKDWETYKLRVKSMLHSKDDEIKSLQNGRNFTEDSKVLMEQLESLREERDELAEAISRVQNESSEMKHYVDQLETKHDTAERVVTALREALKDERAARNRAESQCFAISKELKTFQIETGQTITSLRIALRDKEHELNNLHESTSSIKSTDTSALNVADYDVQDSIDNDKINCLTNTLIQRQGKIDSLLADNNMLRIQLEKLESKYKTELTQVRGNHSVVHLQDTECRTRSRNHNQDSALSTLSMRIGVMFKRYPFFRILIIIYMIGLHFWVLTVLLNSTPSDYLPRSTKL</sequence>
<reference evidence="1 2" key="1">
    <citation type="journal article" date="2021" name="Front. Genet.">
        <title>Chromosome-Level Genome Assembly Reveals Significant Gene Expansion in the Toll and IMD Signaling Pathways of Dendrolimus kikuchii.</title>
        <authorList>
            <person name="Zhou J."/>
            <person name="Wu P."/>
            <person name="Xiong Z."/>
            <person name="Liu N."/>
            <person name="Zhao N."/>
            <person name="Ji M."/>
            <person name="Qiu Y."/>
            <person name="Yang B."/>
        </authorList>
    </citation>
    <scope>NUCLEOTIDE SEQUENCE [LARGE SCALE GENOMIC DNA]</scope>
    <source>
        <strain evidence="1">Ann1</strain>
    </source>
</reference>
<name>A0ACC1CL45_9NEOP</name>
<protein>
    <submittedName>
        <fullName evidence="1">Uncharacterized protein</fullName>
    </submittedName>
</protein>
<proteinExistence type="predicted"/>
<comment type="caution">
    <text evidence="1">The sequence shown here is derived from an EMBL/GenBank/DDBJ whole genome shotgun (WGS) entry which is preliminary data.</text>
</comment>
<accession>A0ACC1CL45</accession>
<gene>
    <name evidence="1" type="ORF">K1T71_012263</name>
</gene>
<dbReference type="EMBL" id="CM034408">
    <property type="protein sequence ID" value="KAJ0172290.1"/>
    <property type="molecule type" value="Genomic_DNA"/>
</dbReference>